<proteinExistence type="inferred from homology"/>
<evidence type="ECO:0000256" key="1">
    <source>
        <dbReference type="ARBA" id="ARBA00006484"/>
    </source>
</evidence>
<evidence type="ECO:0000256" key="2">
    <source>
        <dbReference type="ARBA" id="ARBA00022857"/>
    </source>
</evidence>
<dbReference type="AlphaFoldDB" id="A0A0A2L754"/>
<dbReference type="HOGENOM" id="CLU_010194_1_1_1"/>
<dbReference type="OMA" id="VAITYER"/>
<dbReference type="Pfam" id="PF13561">
    <property type="entry name" value="adh_short_C2"/>
    <property type="match status" value="1"/>
</dbReference>
<comment type="caution">
    <text evidence="4">The sequence shown here is derived from an EMBL/GenBank/DDBJ whole genome shotgun (WGS) entry which is preliminary data.</text>
</comment>
<dbReference type="GO" id="GO:0050664">
    <property type="term" value="F:oxidoreductase activity, acting on NAD(P)H, oxygen as acceptor"/>
    <property type="evidence" value="ECO:0007669"/>
    <property type="project" value="TreeGrafter"/>
</dbReference>
<name>A0A0A2L754_PENIT</name>
<reference evidence="4 5" key="1">
    <citation type="journal article" date="2015" name="Mol. Plant Microbe Interact.">
        <title>Genome, transcriptome, and functional analyses of Penicillium expansum provide new insights into secondary metabolism and pathogenicity.</title>
        <authorList>
            <person name="Ballester A.R."/>
            <person name="Marcet-Houben M."/>
            <person name="Levin E."/>
            <person name="Sela N."/>
            <person name="Selma-Lazaro C."/>
            <person name="Carmona L."/>
            <person name="Wisniewski M."/>
            <person name="Droby S."/>
            <person name="Gonzalez-Candelas L."/>
            <person name="Gabaldon T."/>
        </authorList>
    </citation>
    <scope>NUCLEOTIDE SEQUENCE [LARGE SCALE GENOMIC DNA]</scope>
    <source>
        <strain evidence="4 5">PHI-1</strain>
    </source>
</reference>
<dbReference type="PRINTS" id="PR00081">
    <property type="entry name" value="GDHRDH"/>
</dbReference>
<keyword evidence="2" id="KW-0521">NADP</keyword>
<dbReference type="FunFam" id="3.40.50.720:FF:000090">
    <property type="entry name" value="NADP-dependent mannitol dehydrogenase"/>
    <property type="match status" value="1"/>
</dbReference>
<evidence type="ECO:0000313" key="5">
    <source>
        <dbReference type="Proteomes" id="UP000030104"/>
    </source>
</evidence>
<dbReference type="InterPro" id="IPR020904">
    <property type="entry name" value="Sc_DH/Rdtase_CS"/>
</dbReference>
<protein>
    <submittedName>
        <fullName evidence="4">Short-chain dehydrogenase/reductase SDR</fullName>
    </submittedName>
</protein>
<dbReference type="PANTHER" id="PTHR43008:SF13">
    <property type="entry name" value="L-XYLULOSE REDUCTASE-RELATED"/>
    <property type="match status" value="1"/>
</dbReference>
<evidence type="ECO:0000256" key="3">
    <source>
        <dbReference type="ARBA" id="ARBA00023002"/>
    </source>
</evidence>
<dbReference type="PROSITE" id="PS00061">
    <property type="entry name" value="ADH_SHORT"/>
    <property type="match status" value="1"/>
</dbReference>
<keyword evidence="3" id="KW-0560">Oxidoreductase</keyword>
<keyword evidence="5" id="KW-1185">Reference proteome</keyword>
<dbReference type="OrthoDB" id="1888931at2759"/>
<dbReference type="PANTHER" id="PTHR43008">
    <property type="entry name" value="BENZIL REDUCTASE"/>
    <property type="match status" value="1"/>
</dbReference>
<comment type="similarity">
    <text evidence="1">Belongs to the short-chain dehydrogenases/reductases (SDR) family.</text>
</comment>
<dbReference type="STRING" id="40296.A0A0A2L754"/>
<dbReference type="GO" id="GO:0050085">
    <property type="term" value="F:mannitol 2-dehydrogenase (NADP+) activity"/>
    <property type="evidence" value="ECO:0007669"/>
    <property type="project" value="UniProtKB-ARBA"/>
</dbReference>
<accession>A0A0A2L754</accession>
<dbReference type="SUPFAM" id="SSF51735">
    <property type="entry name" value="NAD(P)-binding Rossmann-fold domains"/>
    <property type="match status" value="1"/>
</dbReference>
<sequence length="294" mass="31314">MAASPFTKNGIFIQNNTTAPEHPNLMSMFSLKGKTAIVTGAGGGIGLAVAQGLAEAGANVAMWYNGNDKCIERAAEIAEQYGVQTKAYKVQITDAKAIEKAVNDVVKEFNGRLDVFIANAGIPWRQGAMVDGSLDHYREVIATDLDGTFYCAKAAANHWRRQKEEGTDSNGNKLTNFTYGSFVATASASGHVVSIPHLQAAYNAAKAAVIHLCKSLSVEWARFARANTVSPGFFLTEISSAAPEETKIAWQDKIPMGRQGEAHELKGAYLYLASDASSYTTGADLIIDGGLCAP</sequence>
<evidence type="ECO:0000313" key="4">
    <source>
        <dbReference type="EMBL" id="KGO75927.1"/>
    </source>
</evidence>
<organism evidence="4 5">
    <name type="scientific">Penicillium italicum</name>
    <name type="common">Blue mold</name>
    <dbReference type="NCBI Taxonomy" id="40296"/>
    <lineage>
        <taxon>Eukaryota</taxon>
        <taxon>Fungi</taxon>
        <taxon>Dikarya</taxon>
        <taxon>Ascomycota</taxon>
        <taxon>Pezizomycotina</taxon>
        <taxon>Eurotiomycetes</taxon>
        <taxon>Eurotiomycetidae</taxon>
        <taxon>Eurotiales</taxon>
        <taxon>Aspergillaceae</taxon>
        <taxon>Penicillium</taxon>
    </lineage>
</organism>
<dbReference type="PRINTS" id="PR00080">
    <property type="entry name" value="SDRFAMILY"/>
</dbReference>
<dbReference type="PhylomeDB" id="A0A0A2L754"/>
<dbReference type="InterPro" id="IPR036291">
    <property type="entry name" value="NAD(P)-bd_dom_sf"/>
</dbReference>
<dbReference type="Gene3D" id="3.40.50.720">
    <property type="entry name" value="NAD(P)-binding Rossmann-like Domain"/>
    <property type="match status" value="1"/>
</dbReference>
<dbReference type="InterPro" id="IPR002347">
    <property type="entry name" value="SDR_fam"/>
</dbReference>
<dbReference type="Proteomes" id="UP000030104">
    <property type="component" value="Unassembled WGS sequence"/>
</dbReference>
<gene>
    <name evidence="4" type="ORF">PITC_077230</name>
</gene>
<dbReference type="GO" id="GO:0019594">
    <property type="term" value="P:mannitol metabolic process"/>
    <property type="evidence" value="ECO:0007669"/>
    <property type="project" value="UniProtKB-ARBA"/>
</dbReference>
<dbReference type="EMBL" id="JQGA01000418">
    <property type="protein sequence ID" value="KGO75927.1"/>
    <property type="molecule type" value="Genomic_DNA"/>
</dbReference>